<comment type="caution">
    <text evidence="1">The sequence shown here is derived from an EMBL/GenBank/DDBJ whole genome shotgun (WGS) entry which is preliminary data.</text>
</comment>
<dbReference type="AlphaFoldDB" id="A0A8T0D0T1"/>
<keyword evidence="2" id="KW-1185">Reference proteome</keyword>
<protein>
    <submittedName>
        <fullName evidence="1">Uncharacterized protein</fullName>
    </submittedName>
</protein>
<evidence type="ECO:0000313" key="2">
    <source>
        <dbReference type="Proteomes" id="UP000699462"/>
    </source>
</evidence>
<proteinExistence type="predicted"/>
<sequence length="77" mass="8791">MELTICGDGLRSNRGRVKTGSDFFLAPISARLPQTSVLGPLLFSIYITDLPERTSNHCYLCRWFESREFPWSQHLAS</sequence>
<dbReference type="Proteomes" id="UP000699462">
    <property type="component" value="Unassembled WGS sequence"/>
</dbReference>
<organism evidence="1 2">
    <name type="scientific">Paragonimus westermani</name>
    <dbReference type="NCBI Taxonomy" id="34504"/>
    <lineage>
        <taxon>Eukaryota</taxon>
        <taxon>Metazoa</taxon>
        <taxon>Spiralia</taxon>
        <taxon>Lophotrochozoa</taxon>
        <taxon>Platyhelminthes</taxon>
        <taxon>Trematoda</taxon>
        <taxon>Digenea</taxon>
        <taxon>Plagiorchiida</taxon>
        <taxon>Troglotremata</taxon>
        <taxon>Troglotrematidae</taxon>
        <taxon>Paragonimus</taxon>
    </lineage>
</organism>
<reference evidence="1 2" key="1">
    <citation type="submission" date="2019-07" db="EMBL/GenBank/DDBJ databases">
        <title>Annotation for the trematode Paragonimus westermani.</title>
        <authorList>
            <person name="Choi Y.-J."/>
        </authorList>
    </citation>
    <scope>NUCLEOTIDE SEQUENCE [LARGE SCALE GENOMIC DNA]</scope>
    <source>
        <strain evidence="1">180907_Pwestermani</strain>
    </source>
</reference>
<name>A0A8T0D0T1_9TREM</name>
<accession>A0A8T0D0T1</accession>
<gene>
    <name evidence="1" type="ORF">P879_10576</name>
</gene>
<dbReference type="EMBL" id="JTDF01022008">
    <property type="protein sequence ID" value="KAF8561076.1"/>
    <property type="molecule type" value="Genomic_DNA"/>
</dbReference>
<dbReference type="OrthoDB" id="10062389at2759"/>
<evidence type="ECO:0000313" key="1">
    <source>
        <dbReference type="EMBL" id="KAF8561076.1"/>
    </source>
</evidence>